<evidence type="ECO:0008006" key="4">
    <source>
        <dbReference type="Google" id="ProtNLM"/>
    </source>
</evidence>
<dbReference type="InterPro" id="IPR053154">
    <property type="entry name" value="c-di-AMP_regulator"/>
</dbReference>
<dbReference type="RefSeq" id="WP_168906363.1">
    <property type="nucleotide sequence ID" value="NZ_CP051428.1"/>
</dbReference>
<evidence type="ECO:0000313" key="2">
    <source>
        <dbReference type="EMBL" id="QJC50708.1"/>
    </source>
</evidence>
<organism evidence="2 3">
    <name type="scientific">Paenibacillus albicereus</name>
    <dbReference type="NCBI Taxonomy" id="2726185"/>
    <lineage>
        <taxon>Bacteria</taxon>
        <taxon>Bacillati</taxon>
        <taxon>Bacillota</taxon>
        <taxon>Bacilli</taxon>
        <taxon>Bacillales</taxon>
        <taxon>Paenibacillaceae</taxon>
        <taxon>Paenibacillus</taxon>
    </lineage>
</organism>
<dbReference type="InterPro" id="IPR012505">
    <property type="entry name" value="YbbR"/>
</dbReference>
<dbReference type="AlphaFoldDB" id="A0A6H2GU81"/>
<dbReference type="Gene3D" id="2.170.120.30">
    <property type="match status" value="2"/>
</dbReference>
<dbReference type="PANTHER" id="PTHR37804:SF1">
    <property type="entry name" value="CDAA REGULATORY PROTEIN CDAR"/>
    <property type="match status" value="1"/>
</dbReference>
<evidence type="ECO:0000313" key="3">
    <source>
        <dbReference type="Proteomes" id="UP000502136"/>
    </source>
</evidence>
<dbReference type="Proteomes" id="UP000502136">
    <property type="component" value="Chromosome"/>
</dbReference>
<reference evidence="2 3" key="1">
    <citation type="submission" date="2020-04" db="EMBL/GenBank/DDBJ databases">
        <title>Novel Paenibacillus strain UniB2 isolated from commercial digestive syrup.</title>
        <authorList>
            <person name="Thorat V."/>
            <person name="Kirdat K."/>
            <person name="Tiwarekar B."/>
            <person name="Yadav A."/>
        </authorList>
    </citation>
    <scope>NUCLEOTIDE SEQUENCE [LARGE SCALE GENOMIC DNA]</scope>
    <source>
        <strain evidence="2 3">UniB2</strain>
    </source>
</reference>
<dbReference type="Gene3D" id="2.170.120.40">
    <property type="entry name" value="YbbR-like domain"/>
    <property type="match status" value="2"/>
</dbReference>
<protein>
    <recommendedName>
        <fullName evidence="4">YbbR-like domain-containing protein</fullName>
    </recommendedName>
</protein>
<gene>
    <name evidence="2" type="ORF">HGI30_03370</name>
</gene>
<dbReference type="PANTHER" id="PTHR37804">
    <property type="entry name" value="CDAA REGULATORY PROTEIN CDAR"/>
    <property type="match status" value="1"/>
</dbReference>
<feature type="compositionally biased region" description="Gly residues" evidence="1">
    <location>
        <begin position="439"/>
        <end position="449"/>
    </location>
</feature>
<dbReference type="Pfam" id="PF07949">
    <property type="entry name" value="YbbR"/>
    <property type="match status" value="1"/>
</dbReference>
<accession>A0A6H2GU81</accession>
<name>A0A6H2GU81_9BACL</name>
<sequence length="470" mass="48409">MDKWLSHPTALKILSIVIGILLWAVVHFDPSSTPNTVTSTTETKSVDMLRIQTEGLDESAYALKMLEPSVGKLMVRGSRSALAFAEDDDYSISVNLAGKGPGSYTIPLTVGKLPRGIELLNVSPSTVEVIIDRLDSGSFEAGVVTQGTPAEGYELGAPVIRPGGAVQVTLPAQDLARVGSVKVFVNVDGETETVRDKKAHMIVFDKSGNEIQGAVIEPATLDVEVPVTMPGKAVPLQVGTKGSLPSGLSLEAIDTDVSEVTVYGERSMLDGVNLLAADVDLSQIRATGDVELELLPPEGMKAVEPSKVKVRVTLASSDVKTLQVPVRLENAGDGLDAALEAPAGSAVSISVRGTPDELSGLTAGDIRAVADLQDLKEGTHEVRLQLTLPNYVSAVGEAPTVTVRLAASEPAMGRPEGGSATPSPTPSPDRGPSETDSSGGSGPAPGSGGSDNDAAAGDGGAAADSGEERR</sequence>
<feature type="compositionally biased region" description="Low complexity" evidence="1">
    <location>
        <begin position="450"/>
        <end position="464"/>
    </location>
</feature>
<dbReference type="KEGG" id="palr:HGI30_03370"/>
<evidence type="ECO:0000256" key="1">
    <source>
        <dbReference type="SAM" id="MobiDB-lite"/>
    </source>
</evidence>
<proteinExistence type="predicted"/>
<feature type="region of interest" description="Disordered" evidence="1">
    <location>
        <begin position="410"/>
        <end position="470"/>
    </location>
</feature>
<keyword evidence="3" id="KW-1185">Reference proteome</keyword>
<dbReference type="EMBL" id="CP051428">
    <property type="protein sequence ID" value="QJC50708.1"/>
    <property type="molecule type" value="Genomic_DNA"/>
</dbReference>